<evidence type="ECO:0000256" key="4">
    <source>
        <dbReference type="ARBA" id="ARBA00022967"/>
    </source>
</evidence>
<dbReference type="SMART" id="SM00382">
    <property type="entry name" value="AAA"/>
    <property type="match status" value="1"/>
</dbReference>
<dbReference type="CDD" id="cd03214">
    <property type="entry name" value="ABC_Iron-Siderophores_B12_Hemin"/>
    <property type="match status" value="1"/>
</dbReference>
<evidence type="ECO:0000256" key="2">
    <source>
        <dbReference type="ARBA" id="ARBA00022741"/>
    </source>
</evidence>
<dbReference type="OrthoDB" id="9809450at2"/>
<evidence type="ECO:0000259" key="6">
    <source>
        <dbReference type="PROSITE" id="PS50893"/>
    </source>
</evidence>
<evidence type="ECO:0000256" key="5">
    <source>
        <dbReference type="ARBA" id="ARBA00037066"/>
    </source>
</evidence>
<dbReference type="Gene3D" id="3.40.50.300">
    <property type="entry name" value="P-loop containing nucleotide triphosphate hydrolases"/>
    <property type="match status" value="1"/>
</dbReference>
<dbReference type="GO" id="GO:0016887">
    <property type="term" value="F:ATP hydrolysis activity"/>
    <property type="evidence" value="ECO:0007669"/>
    <property type="project" value="InterPro"/>
</dbReference>
<dbReference type="PROSITE" id="PS00211">
    <property type="entry name" value="ABC_TRANSPORTER_1"/>
    <property type="match status" value="1"/>
</dbReference>
<dbReference type="InterPro" id="IPR003439">
    <property type="entry name" value="ABC_transporter-like_ATP-bd"/>
</dbReference>
<dbReference type="GO" id="GO:0005524">
    <property type="term" value="F:ATP binding"/>
    <property type="evidence" value="ECO:0007669"/>
    <property type="project" value="UniProtKB-KW"/>
</dbReference>
<name>A0A1H3X177_9BACT</name>
<gene>
    <name evidence="7" type="ORF">SAMN05660420_00779</name>
</gene>
<dbReference type="PANTHER" id="PTHR42794:SF1">
    <property type="entry name" value="HEMIN IMPORT ATP-BINDING PROTEIN HMUV"/>
    <property type="match status" value="1"/>
</dbReference>
<dbReference type="InterPro" id="IPR027417">
    <property type="entry name" value="P-loop_NTPase"/>
</dbReference>
<dbReference type="InterPro" id="IPR003593">
    <property type="entry name" value="AAA+_ATPase"/>
</dbReference>
<keyword evidence="1" id="KW-0813">Transport</keyword>
<dbReference type="EMBL" id="FNQN01000002">
    <property type="protein sequence ID" value="SDZ93147.1"/>
    <property type="molecule type" value="Genomic_DNA"/>
</dbReference>
<keyword evidence="3 7" id="KW-0067">ATP-binding</keyword>
<keyword evidence="2" id="KW-0547">Nucleotide-binding</keyword>
<evidence type="ECO:0000313" key="7">
    <source>
        <dbReference type="EMBL" id="SDZ93147.1"/>
    </source>
</evidence>
<dbReference type="Proteomes" id="UP000199409">
    <property type="component" value="Unassembled WGS sequence"/>
</dbReference>
<evidence type="ECO:0000256" key="3">
    <source>
        <dbReference type="ARBA" id="ARBA00022840"/>
    </source>
</evidence>
<dbReference type="SUPFAM" id="SSF52540">
    <property type="entry name" value="P-loop containing nucleoside triphosphate hydrolases"/>
    <property type="match status" value="1"/>
</dbReference>
<feature type="domain" description="ABC transporter" evidence="6">
    <location>
        <begin position="2"/>
        <end position="240"/>
    </location>
</feature>
<dbReference type="RefSeq" id="WP_092344924.1">
    <property type="nucleotide sequence ID" value="NZ_FNQN01000002.1"/>
</dbReference>
<dbReference type="PANTHER" id="PTHR42794">
    <property type="entry name" value="HEMIN IMPORT ATP-BINDING PROTEIN HMUV"/>
    <property type="match status" value="1"/>
</dbReference>
<evidence type="ECO:0000256" key="1">
    <source>
        <dbReference type="ARBA" id="ARBA00022448"/>
    </source>
</evidence>
<dbReference type="FunFam" id="3.40.50.300:FF:000134">
    <property type="entry name" value="Iron-enterobactin ABC transporter ATP-binding protein"/>
    <property type="match status" value="1"/>
</dbReference>
<dbReference type="STRING" id="37625.SAMN05660420_00779"/>
<organism evidence="7 8">
    <name type="scientific">Desulfuromusa kysingii</name>
    <dbReference type="NCBI Taxonomy" id="37625"/>
    <lineage>
        <taxon>Bacteria</taxon>
        <taxon>Pseudomonadati</taxon>
        <taxon>Thermodesulfobacteriota</taxon>
        <taxon>Desulfuromonadia</taxon>
        <taxon>Desulfuromonadales</taxon>
        <taxon>Geopsychrobacteraceae</taxon>
        <taxon>Desulfuromusa</taxon>
    </lineage>
</organism>
<dbReference type="InterPro" id="IPR017871">
    <property type="entry name" value="ABC_transporter-like_CS"/>
</dbReference>
<keyword evidence="8" id="KW-1185">Reference proteome</keyword>
<dbReference type="Pfam" id="PF00005">
    <property type="entry name" value="ABC_tran"/>
    <property type="match status" value="1"/>
</dbReference>
<protein>
    <submittedName>
        <fullName evidence="7">Iron complex transport system ATP-binding protein</fullName>
    </submittedName>
</protein>
<comment type="function">
    <text evidence="5">Part of the ABC transporter complex HmuTUV involved in hemin import. Responsible for energy coupling to the transport system.</text>
</comment>
<accession>A0A1H3X177</accession>
<keyword evidence="4" id="KW-1278">Translocase</keyword>
<evidence type="ECO:0000313" key="8">
    <source>
        <dbReference type="Proteomes" id="UP000199409"/>
    </source>
</evidence>
<dbReference type="AlphaFoldDB" id="A0A1H3X177"/>
<dbReference type="PROSITE" id="PS50893">
    <property type="entry name" value="ABC_TRANSPORTER_2"/>
    <property type="match status" value="1"/>
</dbReference>
<reference evidence="7 8" key="1">
    <citation type="submission" date="2016-10" db="EMBL/GenBank/DDBJ databases">
        <authorList>
            <person name="de Groot N.N."/>
        </authorList>
    </citation>
    <scope>NUCLEOTIDE SEQUENCE [LARGE SCALE GENOMIC DNA]</scope>
    <source>
        <strain evidence="7 8">DSM 7343</strain>
    </source>
</reference>
<proteinExistence type="predicted"/>
<sequence>MIQVNNLCFGFTTAEIFNNLSFDIHQGEILSVIGPNGSGKSTLLRLLRGSLKPQSGEILWDHIPLEKIPTPAMARRVAVVPQSSATPFPYKVRELVAMGRYPYRKNFLSFENKSDLQAIEQALVMTDILPLAERSVTQLSGGEIQRVLLARALAQNSSVLFLDEATNHLDIDHRFELTELMLRLNREQHTTIVQISHDLDLAAAISQRILLLTEHGNIAAIGSPQEVMTAANLQQIFRVDVKVDSNPFTGAPQIVPLINNSTHQLNGLKVHLICGGGNGKTLLRRLHMAKANLTAGPLNQGDSDETTANVLNVPVVQEIPFSPFSKNTLATAGQFIAQTDVLVVTTRWWGAGNLPCLDLAEKAIQQGTAVFLLSQQQDQDYTGGKAWDKIQQLQQQGALPVRNEEHLLDELEKLTAA</sequence>